<reference evidence="10 11" key="1">
    <citation type="submission" date="2019-02" db="EMBL/GenBank/DDBJ databases">
        <authorList>
            <consortium name="Pathogen Informatics"/>
        </authorList>
    </citation>
    <scope>NUCLEOTIDE SEQUENCE [LARGE SCALE GENOMIC DNA]</scope>
    <source>
        <strain evidence="10 11">3012STDY7089603</strain>
    </source>
</reference>
<dbReference type="GO" id="GO:0043190">
    <property type="term" value="C:ATP-binding cassette (ABC) transporter complex"/>
    <property type="evidence" value="ECO:0007669"/>
    <property type="project" value="InterPro"/>
</dbReference>
<accession>A0A8H2MGE0</accession>
<dbReference type="InterPro" id="IPR035906">
    <property type="entry name" value="MetI-like_sf"/>
</dbReference>
<feature type="transmembrane region" description="Helical" evidence="8">
    <location>
        <begin position="181"/>
        <end position="202"/>
    </location>
</feature>
<dbReference type="NCBIfam" id="TIGR01726">
    <property type="entry name" value="HEQRo_perm_3TM"/>
    <property type="match status" value="1"/>
</dbReference>
<dbReference type="EMBL" id="CAACYI010000001">
    <property type="protein sequence ID" value="VFB17150.1"/>
    <property type="molecule type" value="Genomic_DNA"/>
</dbReference>
<sequence length="216" mass="23776">MNMLRMLLPLLGEGMKMTLGLFVLTLVLSLPLSLPVALVRIQSNKFIQTLTRTYIYIMRGTPLLLQMLFVFFGLPLLGLTLSRNGSIVLAFVLNYTAYFAEIYRGGIQSIPQGQWEAGKVLGLSRSFTFFKVILPQANRVVLPSIGNEVITLIKDTSLVYTLGVMDILKAAKTTSMNFSSLVPYIYVAVVYLALVAVVSAILNKIEARGGGSYVKN</sequence>
<keyword evidence="7 8" id="KW-0472">Membrane</keyword>
<keyword evidence="4 8" id="KW-0812">Transmembrane</keyword>
<dbReference type="Proteomes" id="UP000377798">
    <property type="component" value="Unassembled WGS sequence"/>
</dbReference>
<feature type="domain" description="ABC transmembrane type-1" evidence="9">
    <location>
        <begin position="15"/>
        <end position="203"/>
    </location>
</feature>
<dbReference type="AlphaFoldDB" id="A0A8H2MGE0"/>
<comment type="similarity">
    <text evidence="8">Belongs to the binding-protein-dependent transport system permease family.</text>
</comment>
<keyword evidence="6 8" id="KW-1133">Transmembrane helix</keyword>
<evidence type="ECO:0000256" key="2">
    <source>
        <dbReference type="ARBA" id="ARBA00022448"/>
    </source>
</evidence>
<gene>
    <name evidence="10" type="primary">tcyB</name>
    <name evidence="10" type="ORF">NCTC13150_01735</name>
</gene>
<evidence type="ECO:0000256" key="8">
    <source>
        <dbReference type="RuleBase" id="RU363032"/>
    </source>
</evidence>
<protein>
    <submittedName>
        <fullName evidence="10">L-cystine transport system permease protein tcyB</fullName>
    </submittedName>
</protein>
<dbReference type="PANTHER" id="PTHR30614:SF0">
    <property type="entry name" value="L-CYSTINE TRANSPORT SYSTEM PERMEASE PROTEIN TCYL"/>
    <property type="match status" value="1"/>
</dbReference>
<evidence type="ECO:0000256" key="4">
    <source>
        <dbReference type="ARBA" id="ARBA00022692"/>
    </source>
</evidence>
<evidence type="ECO:0000256" key="6">
    <source>
        <dbReference type="ARBA" id="ARBA00022989"/>
    </source>
</evidence>
<dbReference type="InterPro" id="IPR000515">
    <property type="entry name" value="MetI-like"/>
</dbReference>
<evidence type="ECO:0000256" key="3">
    <source>
        <dbReference type="ARBA" id="ARBA00022475"/>
    </source>
</evidence>
<evidence type="ECO:0000256" key="7">
    <source>
        <dbReference type="ARBA" id="ARBA00023136"/>
    </source>
</evidence>
<evidence type="ECO:0000313" key="11">
    <source>
        <dbReference type="Proteomes" id="UP000377798"/>
    </source>
</evidence>
<dbReference type="CDD" id="cd06261">
    <property type="entry name" value="TM_PBP2"/>
    <property type="match status" value="1"/>
</dbReference>
<keyword evidence="2 8" id="KW-0813">Transport</keyword>
<keyword evidence="11" id="KW-1185">Reference proteome</keyword>
<evidence type="ECO:0000256" key="5">
    <source>
        <dbReference type="ARBA" id="ARBA00022970"/>
    </source>
</evidence>
<dbReference type="GO" id="GO:0006865">
    <property type="term" value="P:amino acid transport"/>
    <property type="evidence" value="ECO:0007669"/>
    <property type="project" value="UniProtKB-KW"/>
</dbReference>
<comment type="subcellular location">
    <subcellularLocation>
        <location evidence="1 8">Cell membrane</location>
        <topology evidence="1 8">Multi-pass membrane protein</topology>
    </subcellularLocation>
</comment>
<dbReference type="SUPFAM" id="SSF161098">
    <property type="entry name" value="MetI-like"/>
    <property type="match status" value="1"/>
</dbReference>
<dbReference type="InterPro" id="IPR010065">
    <property type="entry name" value="AA_ABC_transptr_permease_3TM"/>
</dbReference>
<dbReference type="GO" id="GO:0022857">
    <property type="term" value="F:transmembrane transporter activity"/>
    <property type="evidence" value="ECO:0007669"/>
    <property type="project" value="InterPro"/>
</dbReference>
<dbReference type="InterPro" id="IPR043429">
    <property type="entry name" value="ArtM/GltK/GlnP/TcyL/YhdX-like"/>
</dbReference>
<organism evidence="10 11">
    <name type="scientific">Urinicoccus massiliensis</name>
    <dbReference type="NCBI Taxonomy" id="1723382"/>
    <lineage>
        <taxon>Bacteria</taxon>
        <taxon>Bacillati</taxon>
        <taxon>Bacillota</taxon>
        <taxon>Tissierellia</taxon>
        <taxon>Tissierellales</taxon>
        <taxon>Peptoniphilaceae</taxon>
        <taxon>Urinicoccus</taxon>
    </lineage>
</organism>
<dbReference type="Gene3D" id="1.10.3720.10">
    <property type="entry name" value="MetI-like"/>
    <property type="match status" value="1"/>
</dbReference>
<dbReference type="PROSITE" id="PS50928">
    <property type="entry name" value="ABC_TM1"/>
    <property type="match status" value="1"/>
</dbReference>
<proteinExistence type="inferred from homology"/>
<name>A0A8H2MGE0_9FIRM</name>
<keyword evidence="5" id="KW-0029">Amino-acid transport</keyword>
<feature type="transmembrane region" description="Helical" evidence="8">
    <location>
        <begin position="63"/>
        <end position="81"/>
    </location>
</feature>
<evidence type="ECO:0000259" key="9">
    <source>
        <dbReference type="PROSITE" id="PS50928"/>
    </source>
</evidence>
<dbReference type="PANTHER" id="PTHR30614">
    <property type="entry name" value="MEMBRANE COMPONENT OF AMINO ACID ABC TRANSPORTER"/>
    <property type="match status" value="1"/>
</dbReference>
<evidence type="ECO:0000256" key="1">
    <source>
        <dbReference type="ARBA" id="ARBA00004651"/>
    </source>
</evidence>
<comment type="caution">
    <text evidence="10">The sequence shown here is derived from an EMBL/GenBank/DDBJ whole genome shotgun (WGS) entry which is preliminary data.</text>
</comment>
<keyword evidence="3" id="KW-1003">Cell membrane</keyword>
<evidence type="ECO:0000313" key="10">
    <source>
        <dbReference type="EMBL" id="VFB17150.1"/>
    </source>
</evidence>
<dbReference type="Pfam" id="PF00528">
    <property type="entry name" value="BPD_transp_1"/>
    <property type="match status" value="1"/>
</dbReference>
<dbReference type="RefSeq" id="WP_131749757.1">
    <property type="nucleotide sequence ID" value="NZ_CAACYI010000001.1"/>
</dbReference>